<protein>
    <submittedName>
        <fullName evidence="2">GM26699</fullName>
    </submittedName>
</protein>
<reference evidence="2 3" key="1">
    <citation type="journal article" date="2007" name="Nature">
        <title>Evolution of genes and genomes on the Drosophila phylogeny.</title>
        <authorList>
            <consortium name="Drosophila 12 Genomes Consortium"/>
            <person name="Clark A.G."/>
            <person name="Eisen M.B."/>
            <person name="Smith D.R."/>
            <person name="Bergman C.M."/>
            <person name="Oliver B."/>
            <person name="Markow T.A."/>
            <person name="Kaufman T.C."/>
            <person name="Kellis M."/>
            <person name="Gelbart W."/>
            <person name="Iyer V.N."/>
            <person name="Pollard D.A."/>
            <person name="Sackton T.B."/>
            <person name="Larracuente A.M."/>
            <person name="Singh N.D."/>
            <person name="Abad J.P."/>
            <person name="Abt D.N."/>
            <person name="Adryan B."/>
            <person name="Aguade M."/>
            <person name="Akashi H."/>
            <person name="Anderson W.W."/>
            <person name="Aquadro C.F."/>
            <person name="Ardell D.H."/>
            <person name="Arguello R."/>
            <person name="Artieri C.G."/>
            <person name="Barbash D.A."/>
            <person name="Barker D."/>
            <person name="Barsanti P."/>
            <person name="Batterham P."/>
            <person name="Batzoglou S."/>
            <person name="Begun D."/>
            <person name="Bhutkar A."/>
            <person name="Blanco E."/>
            <person name="Bosak S.A."/>
            <person name="Bradley R.K."/>
            <person name="Brand A.D."/>
            <person name="Brent M.R."/>
            <person name="Brooks A.N."/>
            <person name="Brown R.H."/>
            <person name="Butlin R.K."/>
            <person name="Caggese C."/>
            <person name="Calvi B.R."/>
            <person name="Bernardo de Carvalho A."/>
            <person name="Caspi A."/>
            <person name="Castrezana S."/>
            <person name="Celniker S.E."/>
            <person name="Chang J.L."/>
            <person name="Chapple C."/>
            <person name="Chatterji S."/>
            <person name="Chinwalla A."/>
            <person name="Civetta A."/>
            <person name="Clifton S.W."/>
            <person name="Comeron J.M."/>
            <person name="Costello J.C."/>
            <person name="Coyne J.A."/>
            <person name="Daub J."/>
            <person name="David R.G."/>
            <person name="Delcher A.L."/>
            <person name="Delehaunty K."/>
            <person name="Do C.B."/>
            <person name="Ebling H."/>
            <person name="Edwards K."/>
            <person name="Eickbush T."/>
            <person name="Evans J.D."/>
            <person name="Filipski A."/>
            <person name="Findeiss S."/>
            <person name="Freyhult E."/>
            <person name="Fulton L."/>
            <person name="Fulton R."/>
            <person name="Garcia A.C."/>
            <person name="Gardiner A."/>
            <person name="Garfield D.A."/>
            <person name="Garvin B.E."/>
            <person name="Gibson G."/>
            <person name="Gilbert D."/>
            <person name="Gnerre S."/>
            <person name="Godfrey J."/>
            <person name="Good R."/>
            <person name="Gotea V."/>
            <person name="Gravely B."/>
            <person name="Greenberg A.J."/>
            <person name="Griffiths-Jones S."/>
            <person name="Gross S."/>
            <person name="Guigo R."/>
            <person name="Gustafson E.A."/>
            <person name="Haerty W."/>
            <person name="Hahn M.W."/>
            <person name="Halligan D.L."/>
            <person name="Halpern A.L."/>
            <person name="Halter G.M."/>
            <person name="Han M.V."/>
            <person name="Heger A."/>
            <person name="Hillier L."/>
            <person name="Hinrichs A.S."/>
            <person name="Holmes I."/>
            <person name="Hoskins R.A."/>
            <person name="Hubisz M.J."/>
            <person name="Hultmark D."/>
            <person name="Huntley M.A."/>
            <person name="Jaffe D.B."/>
            <person name="Jagadeeshan S."/>
            <person name="Jeck W.R."/>
            <person name="Johnson J."/>
            <person name="Jones C.D."/>
            <person name="Jordan W.C."/>
            <person name="Karpen G.H."/>
            <person name="Kataoka E."/>
            <person name="Keightley P.D."/>
            <person name="Kheradpour P."/>
            <person name="Kirkness E.F."/>
            <person name="Koerich L.B."/>
            <person name="Kristiansen K."/>
            <person name="Kudrna D."/>
            <person name="Kulathinal R.J."/>
            <person name="Kumar S."/>
            <person name="Kwok R."/>
            <person name="Lander E."/>
            <person name="Langley C.H."/>
            <person name="Lapoint R."/>
            <person name="Lazzaro B.P."/>
            <person name="Lee S.J."/>
            <person name="Levesque L."/>
            <person name="Li R."/>
            <person name="Lin C.F."/>
            <person name="Lin M.F."/>
            <person name="Lindblad-Toh K."/>
            <person name="Llopart A."/>
            <person name="Long M."/>
            <person name="Low L."/>
            <person name="Lozovsky E."/>
            <person name="Lu J."/>
            <person name="Luo M."/>
            <person name="Machado C.A."/>
            <person name="Makalowski W."/>
            <person name="Marzo M."/>
            <person name="Matsuda M."/>
            <person name="Matzkin L."/>
            <person name="McAllister B."/>
            <person name="McBride C.S."/>
            <person name="McKernan B."/>
            <person name="McKernan K."/>
            <person name="Mendez-Lago M."/>
            <person name="Minx P."/>
            <person name="Mollenhauer M.U."/>
            <person name="Montooth K."/>
            <person name="Mount S.M."/>
            <person name="Mu X."/>
            <person name="Myers E."/>
            <person name="Negre B."/>
            <person name="Newfeld S."/>
            <person name="Nielsen R."/>
            <person name="Noor M.A."/>
            <person name="O'Grady P."/>
            <person name="Pachter L."/>
            <person name="Papaceit M."/>
            <person name="Parisi M.J."/>
            <person name="Parisi M."/>
            <person name="Parts L."/>
            <person name="Pedersen J.S."/>
            <person name="Pesole G."/>
            <person name="Phillippy A.M."/>
            <person name="Ponting C.P."/>
            <person name="Pop M."/>
            <person name="Porcelli D."/>
            <person name="Powell J.R."/>
            <person name="Prohaska S."/>
            <person name="Pruitt K."/>
            <person name="Puig M."/>
            <person name="Quesneville H."/>
            <person name="Ram K.R."/>
            <person name="Rand D."/>
            <person name="Rasmussen M.D."/>
            <person name="Reed L.K."/>
            <person name="Reenan R."/>
            <person name="Reily A."/>
            <person name="Remington K.A."/>
            <person name="Rieger T.T."/>
            <person name="Ritchie M.G."/>
            <person name="Robin C."/>
            <person name="Rogers Y.H."/>
            <person name="Rohde C."/>
            <person name="Rozas J."/>
            <person name="Rubenfield M.J."/>
            <person name="Ruiz A."/>
            <person name="Russo S."/>
            <person name="Salzberg S.L."/>
            <person name="Sanchez-Gracia A."/>
            <person name="Saranga D.J."/>
            <person name="Sato H."/>
            <person name="Schaeffer S.W."/>
            <person name="Schatz M.C."/>
            <person name="Schlenke T."/>
            <person name="Schwartz R."/>
            <person name="Segarra C."/>
            <person name="Singh R.S."/>
            <person name="Sirot L."/>
            <person name="Sirota M."/>
            <person name="Sisneros N.B."/>
            <person name="Smith C.D."/>
            <person name="Smith T.F."/>
            <person name="Spieth J."/>
            <person name="Stage D.E."/>
            <person name="Stark A."/>
            <person name="Stephan W."/>
            <person name="Strausberg R.L."/>
            <person name="Strempel S."/>
            <person name="Sturgill D."/>
            <person name="Sutton G."/>
            <person name="Sutton G.G."/>
            <person name="Tao W."/>
            <person name="Teichmann S."/>
            <person name="Tobari Y.N."/>
            <person name="Tomimura Y."/>
            <person name="Tsolas J.M."/>
            <person name="Valente V.L."/>
            <person name="Venter E."/>
            <person name="Venter J.C."/>
            <person name="Vicario S."/>
            <person name="Vieira F.G."/>
            <person name="Vilella A.J."/>
            <person name="Villasante A."/>
            <person name="Walenz B."/>
            <person name="Wang J."/>
            <person name="Wasserman M."/>
            <person name="Watts T."/>
            <person name="Wilson D."/>
            <person name="Wilson R.K."/>
            <person name="Wing R.A."/>
            <person name="Wolfner M.F."/>
            <person name="Wong A."/>
            <person name="Wong G.K."/>
            <person name="Wu C.I."/>
            <person name="Wu G."/>
            <person name="Yamamoto D."/>
            <person name="Yang H.P."/>
            <person name="Yang S.P."/>
            <person name="Yorke J.A."/>
            <person name="Yoshida K."/>
            <person name="Zdobnov E."/>
            <person name="Zhang P."/>
            <person name="Zhang Y."/>
            <person name="Zimin A.V."/>
            <person name="Baldwin J."/>
            <person name="Abdouelleil A."/>
            <person name="Abdulkadir J."/>
            <person name="Abebe A."/>
            <person name="Abera B."/>
            <person name="Abreu J."/>
            <person name="Acer S.C."/>
            <person name="Aftuck L."/>
            <person name="Alexander A."/>
            <person name="An P."/>
            <person name="Anderson E."/>
            <person name="Anderson S."/>
            <person name="Arachi H."/>
            <person name="Azer M."/>
            <person name="Bachantsang P."/>
            <person name="Barry A."/>
            <person name="Bayul T."/>
            <person name="Berlin A."/>
            <person name="Bessette D."/>
            <person name="Bloom T."/>
            <person name="Blye J."/>
            <person name="Boguslavskiy L."/>
            <person name="Bonnet C."/>
            <person name="Boukhgalter B."/>
            <person name="Bourzgui I."/>
            <person name="Brown A."/>
            <person name="Cahill P."/>
            <person name="Channer S."/>
            <person name="Cheshatsang Y."/>
            <person name="Chuda L."/>
            <person name="Citroen M."/>
            <person name="Collymore A."/>
            <person name="Cooke P."/>
            <person name="Costello M."/>
            <person name="D'Aco K."/>
            <person name="Daza R."/>
            <person name="De Haan G."/>
            <person name="DeGray S."/>
            <person name="DeMaso C."/>
            <person name="Dhargay N."/>
            <person name="Dooley K."/>
            <person name="Dooley E."/>
            <person name="Doricent M."/>
            <person name="Dorje P."/>
            <person name="Dorjee K."/>
            <person name="Dupes A."/>
            <person name="Elong R."/>
            <person name="Falk J."/>
            <person name="Farina A."/>
            <person name="Faro S."/>
            <person name="Ferguson D."/>
            <person name="Fisher S."/>
            <person name="Foley C.D."/>
            <person name="Franke A."/>
            <person name="Friedrich D."/>
            <person name="Gadbois L."/>
            <person name="Gearin G."/>
            <person name="Gearin C.R."/>
            <person name="Giannoukos G."/>
            <person name="Goode T."/>
            <person name="Graham J."/>
            <person name="Grandbois E."/>
            <person name="Grewal S."/>
            <person name="Gyaltsen K."/>
            <person name="Hafez N."/>
            <person name="Hagos B."/>
            <person name="Hall J."/>
            <person name="Henson C."/>
            <person name="Hollinger A."/>
            <person name="Honan T."/>
            <person name="Huard M.D."/>
            <person name="Hughes L."/>
            <person name="Hurhula B."/>
            <person name="Husby M.E."/>
            <person name="Kamat A."/>
            <person name="Kanga B."/>
            <person name="Kashin S."/>
            <person name="Khazanovich D."/>
            <person name="Kisner P."/>
            <person name="Lance K."/>
            <person name="Lara M."/>
            <person name="Lee W."/>
            <person name="Lennon N."/>
            <person name="Letendre F."/>
            <person name="LeVine R."/>
            <person name="Lipovsky A."/>
            <person name="Liu X."/>
            <person name="Liu J."/>
            <person name="Liu S."/>
            <person name="Lokyitsang T."/>
            <person name="Lokyitsang Y."/>
            <person name="Lubonja R."/>
            <person name="Lui A."/>
            <person name="MacDonald P."/>
            <person name="Magnisalis V."/>
            <person name="Maru K."/>
            <person name="Matthews C."/>
            <person name="McCusker W."/>
            <person name="McDonough S."/>
            <person name="Mehta T."/>
            <person name="Meldrim J."/>
            <person name="Meneus L."/>
            <person name="Mihai O."/>
            <person name="Mihalev A."/>
            <person name="Mihova T."/>
            <person name="Mittelman R."/>
            <person name="Mlenga V."/>
            <person name="Montmayeur A."/>
            <person name="Mulrain L."/>
            <person name="Navidi A."/>
            <person name="Naylor J."/>
            <person name="Negash T."/>
            <person name="Nguyen T."/>
            <person name="Nguyen N."/>
            <person name="Nicol R."/>
            <person name="Norbu C."/>
            <person name="Norbu N."/>
            <person name="Novod N."/>
            <person name="O'Neill B."/>
            <person name="Osman S."/>
            <person name="Markiewicz E."/>
            <person name="Oyono O.L."/>
            <person name="Patti C."/>
            <person name="Phunkhang P."/>
            <person name="Pierre F."/>
            <person name="Priest M."/>
            <person name="Raghuraman S."/>
            <person name="Rege F."/>
            <person name="Reyes R."/>
            <person name="Rise C."/>
            <person name="Rogov P."/>
            <person name="Ross K."/>
            <person name="Ryan E."/>
            <person name="Settipalli S."/>
            <person name="Shea T."/>
            <person name="Sherpa N."/>
            <person name="Shi L."/>
            <person name="Shih D."/>
            <person name="Sparrow T."/>
            <person name="Spaulding J."/>
            <person name="Stalker J."/>
            <person name="Stange-Thomann N."/>
            <person name="Stavropoulos S."/>
            <person name="Stone C."/>
            <person name="Strader C."/>
            <person name="Tesfaye S."/>
            <person name="Thomson T."/>
            <person name="Thoulutsang Y."/>
            <person name="Thoulutsang D."/>
            <person name="Topham K."/>
            <person name="Topping I."/>
            <person name="Tsamla T."/>
            <person name="Vassiliev H."/>
            <person name="Vo A."/>
            <person name="Wangchuk T."/>
            <person name="Wangdi T."/>
            <person name="Weiand M."/>
            <person name="Wilkinson J."/>
            <person name="Wilson A."/>
            <person name="Yadav S."/>
            <person name="Young G."/>
            <person name="Yu Q."/>
            <person name="Zembek L."/>
            <person name="Zhong D."/>
            <person name="Zimmer A."/>
            <person name="Zwirko Z."/>
            <person name="Jaffe D.B."/>
            <person name="Alvarez P."/>
            <person name="Brockman W."/>
            <person name="Butler J."/>
            <person name="Chin C."/>
            <person name="Gnerre S."/>
            <person name="Grabherr M."/>
            <person name="Kleber M."/>
            <person name="Mauceli E."/>
            <person name="MacCallum I."/>
        </authorList>
    </citation>
    <scope>NUCLEOTIDE SEQUENCE [LARGE SCALE GENOMIC DNA]</scope>
    <source>
        <strain evidence="3">Rob3c / Tucson 14021-0248.25</strain>
    </source>
</reference>
<dbReference type="AlphaFoldDB" id="B4IM11"/>
<evidence type="ECO:0000256" key="1">
    <source>
        <dbReference type="SAM" id="MobiDB-lite"/>
    </source>
</evidence>
<keyword evidence="3" id="KW-1185">Reference proteome</keyword>
<proteinExistence type="predicted"/>
<evidence type="ECO:0000313" key="3">
    <source>
        <dbReference type="Proteomes" id="UP000001292"/>
    </source>
</evidence>
<sequence>MTNKLVRLISKVPCAKGEITGSLRPIKVRRKYSSGQSTREKPYVRKNSRGEDRRELRGQDAPAQSEWNLKAKE</sequence>
<name>B4IM11_DROSE</name>
<dbReference type="Proteomes" id="UP000001292">
    <property type="component" value="Unassembled WGS sequence"/>
</dbReference>
<gene>
    <name evidence="2" type="primary">Dsec\GM26699</name>
    <name evidence="2" type="ORF">Dsec_GM26699</name>
</gene>
<dbReference type="HOGENOM" id="CLU_2707441_0_0_1"/>
<evidence type="ECO:0000313" key="2">
    <source>
        <dbReference type="EMBL" id="EDW56469.1"/>
    </source>
</evidence>
<feature type="compositionally biased region" description="Basic and acidic residues" evidence="1">
    <location>
        <begin position="38"/>
        <end position="58"/>
    </location>
</feature>
<dbReference type="EMBL" id="CH480908">
    <property type="protein sequence ID" value="EDW56469.1"/>
    <property type="molecule type" value="Genomic_DNA"/>
</dbReference>
<accession>B4IM11</accession>
<organism evidence="3">
    <name type="scientific">Drosophila sechellia</name>
    <name type="common">Fruit fly</name>
    <dbReference type="NCBI Taxonomy" id="7238"/>
    <lineage>
        <taxon>Eukaryota</taxon>
        <taxon>Metazoa</taxon>
        <taxon>Ecdysozoa</taxon>
        <taxon>Arthropoda</taxon>
        <taxon>Hexapoda</taxon>
        <taxon>Insecta</taxon>
        <taxon>Pterygota</taxon>
        <taxon>Neoptera</taxon>
        <taxon>Endopterygota</taxon>
        <taxon>Diptera</taxon>
        <taxon>Brachycera</taxon>
        <taxon>Muscomorpha</taxon>
        <taxon>Ephydroidea</taxon>
        <taxon>Drosophilidae</taxon>
        <taxon>Drosophila</taxon>
        <taxon>Sophophora</taxon>
    </lineage>
</organism>
<feature type="region of interest" description="Disordered" evidence="1">
    <location>
        <begin position="29"/>
        <end position="73"/>
    </location>
</feature>